<reference evidence="5" key="1">
    <citation type="journal article" date="2019" name="Int. J. Syst. Evol. Microbiol.">
        <title>The Global Catalogue of Microorganisms (GCM) 10K type strain sequencing project: providing services to taxonomists for standard genome sequencing and annotation.</title>
        <authorList>
            <consortium name="The Broad Institute Genomics Platform"/>
            <consortium name="The Broad Institute Genome Sequencing Center for Infectious Disease"/>
            <person name="Wu L."/>
            <person name="Ma J."/>
        </authorList>
    </citation>
    <scope>NUCLEOTIDE SEQUENCE [LARGE SCALE GENOMIC DNA]</scope>
    <source>
        <strain evidence="5">VKM B-3226</strain>
    </source>
</reference>
<keyword evidence="1" id="KW-0597">Phosphoprotein</keyword>
<keyword evidence="5" id="KW-1185">Reference proteome</keyword>
<dbReference type="PANTHER" id="PTHR44591">
    <property type="entry name" value="STRESS RESPONSE REGULATOR PROTEIN 1"/>
    <property type="match status" value="1"/>
</dbReference>
<proteinExistence type="predicted"/>
<dbReference type="SMART" id="SM00448">
    <property type="entry name" value="REC"/>
    <property type="match status" value="1"/>
</dbReference>
<name>A0ABV7RX23_9RHOB</name>
<evidence type="ECO:0000256" key="2">
    <source>
        <dbReference type="PROSITE-ProRule" id="PRU00169"/>
    </source>
</evidence>
<dbReference type="Gene3D" id="3.40.50.2300">
    <property type="match status" value="1"/>
</dbReference>
<evidence type="ECO:0000313" key="4">
    <source>
        <dbReference type="EMBL" id="MFC3568567.1"/>
    </source>
</evidence>
<gene>
    <name evidence="4" type="ORF">ACFOMP_03775</name>
</gene>
<sequence>MDADVDAGVDAGAGMALTVLVLHASADLRERTAGALRQAGMAVALSGDGSEGLALLQDRRVDAIITGIALPGLDGFGFIEAVRRQERLRAVPILVLSTATLPELKSRARNAGAAGWLPQPFDARQLVASVRAVTG</sequence>
<dbReference type="Pfam" id="PF00072">
    <property type="entry name" value="Response_reg"/>
    <property type="match status" value="1"/>
</dbReference>
<evidence type="ECO:0000256" key="1">
    <source>
        <dbReference type="ARBA" id="ARBA00022553"/>
    </source>
</evidence>
<dbReference type="PROSITE" id="PS50110">
    <property type="entry name" value="RESPONSE_REGULATORY"/>
    <property type="match status" value="1"/>
</dbReference>
<dbReference type="EMBL" id="JBHRXE010000008">
    <property type="protein sequence ID" value="MFC3568567.1"/>
    <property type="molecule type" value="Genomic_DNA"/>
</dbReference>
<dbReference type="RefSeq" id="WP_289895093.1">
    <property type="nucleotide sequence ID" value="NZ_JBHRXE010000008.1"/>
</dbReference>
<comment type="caution">
    <text evidence="4">The sequence shown here is derived from an EMBL/GenBank/DDBJ whole genome shotgun (WGS) entry which is preliminary data.</text>
</comment>
<evidence type="ECO:0000259" key="3">
    <source>
        <dbReference type="PROSITE" id="PS50110"/>
    </source>
</evidence>
<dbReference type="SUPFAM" id="SSF52172">
    <property type="entry name" value="CheY-like"/>
    <property type="match status" value="1"/>
</dbReference>
<dbReference type="InterPro" id="IPR050595">
    <property type="entry name" value="Bact_response_regulator"/>
</dbReference>
<dbReference type="PANTHER" id="PTHR44591:SF25">
    <property type="entry name" value="CHEMOTAXIS TWO-COMPONENT RESPONSE REGULATOR"/>
    <property type="match status" value="1"/>
</dbReference>
<comment type="caution">
    <text evidence="2">Lacks conserved residue(s) required for the propagation of feature annotation.</text>
</comment>
<protein>
    <submittedName>
        <fullName evidence="4">Response regulator</fullName>
    </submittedName>
</protein>
<dbReference type="InterPro" id="IPR011006">
    <property type="entry name" value="CheY-like_superfamily"/>
</dbReference>
<organism evidence="4 5">
    <name type="scientific">Paracoccus simplex</name>
    <dbReference type="NCBI Taxonomy" id="2086346"/>
    <lineage>
        <taxon>Bacteria</taxon>
        <taxon>Pseudomonadati</taxon>
        <taxon>Pseudomonadota</taxon>
        <taxon>Alphaproteobacteria</taxon>
        <taxon>Rhodobacterales</taxon>
        <taxon>Paracoccaceae</taxon>
        <taxon>Paracoccus</taxon>
    </lineage>
</organism>
<dbReference type="InterPro" id="IPR001789">
    <property type="entry name" value="Sig_transdc_resp-reg_receiver"/>
</dbReference>
<evidence type="ECO:0000313" key="5">
    <source>
        <dbReference type="Proteomes" id="UP001595596"/>
    </source>
</evidence>
<accession>A0ABV7RX23</accession>
<feature type="domain" description="Response regulatory" evidence="3">
    <location>
        <begin position="18"/>
        <end position="134"/>
    </location>
</feature>
<dbReference type="Proteomes" id="UP001595596">
    <property type="component" value="Unassembled WGS sequence"/>
</dbReference>